<feature type="signal peptide" evidence="1">
    <location>
        <begin position="1"/>
        <end position="20"/>
    </location>
</feature>
<name>A0A2P5HT66_DIAHE</name>
<feature type="domain" description="SET" evidence="2">
    <location>
        <begin position="126"/>
        <end position="283"/>
    </location>
</feature>
<dbReference type="InterPro" id="IPR046341">
    <property type="entry name" value="SET_dom_sf"/>
</dbReference>
<keyword evidence="1" id="KW-0732">Signal</keyword>
<dbReference type="Gene3D" id="2.170.270.10">
    <property type="entry name" value="SET domain"/>
    <property type="match status" value="1"/>
</dbReference>
<evidence type="ECO:0000313" key="4">
    <source>
        <dbReference type="Proteomes" id="UP000094444"/>
    </source>
</evidence>
<gene>
    <name evidence="3" type="ORF">DHEL01_v208182</name>
</gene>
<reference evidence="3" key="1">
    <citation type="submission" date="2017-09" db="EMBL/GenBank/DDBJ databases">
        <title>Polyketide synthases of a Diaporthe helianthi virulent isolate.</title>
        <authorList>
            <person name="Baroncelli R."/>
        </authorList>
    </citation>
    <scope>NUCLEOTIDE SEQUENCE [LARGE SCALE GENOMIC DNA]</scope>
    <source>
        <strain evidence="3">7/96</strain>
    </source>
</reference>
<dbReference type="InParanoid" id="A0A2P5HT66"/>
<evidence type="ECO:0000313" key="3">
    <source>
        <dbReference type="EMBL" id="POS73416.1"/>
    </source>
</evidence>
<dbReference type="Proteomes" id="UP000094444">
    <property type="component" value="Unassembled WGS sequence"/>
</dbReference>
<dbReference type="InterPro" id="IPR053185">
    <property type="entry name" value="SET_domain_protein"/>
</dbReference>
<evidence type="ECO:0000259" key="2">
    <source>
        <dbReference type="PROSITE" id="PS50280"/>
    </source>
</evidence>
<dbReference type="PANTHER" id="PTHR47332:SF6">
    <property type="entry name" value="SET DOMAIN-CONTAINING PROTEIN"/>
    <property type="match status" value="1"/>
</dbReference>
<organism evidence="3 4">
    <name type="scientific">Diaporthe helianthi</name>
    <dbReference type="NCBI Taxonomy" id="158607"/>
    <lineage>
        <taxon>Eukaryota</taxon>
        <taxon>Fungi</taxon>
        <taxon>Dikarya</taxon>
        <taxon>Ascomycota</taxon>
        <taxon>Pezizomycotina</taxon>
        <taxon>Sordariomycetes</taxon>
        <taxon>Sordariomycetidae</taxon>
        <taxon>Diaporthales</taxon>
        <taxon>Diaporthaceae</taxon>
        <taxon>Diaporthe</taxon>
    </lineage>
</organism>
<dbReference type="AlphaFoldDB" id="A0A2P5HT66"/>
<comment type="caution">
    <text evidence="3">The sequence shown here is derived from an EMBL/GenBank/DDBJ whole genome shotgun (WGS) entry which is preliminary data.</text>
</comment>
<protein>
    <recommendedName>
        <fullName evidence="2">SET domain-containing protein</fullName>
    </recommendedName>
</protein>
<dbReference type="Pfam" id="PF00856">
    <property type="entry name" value="SET"/>
    <property type="match status" value="1"/>
</dbReference>
<dbReference type="CDD" id="cd20071">
    <property type="entry name" value="SET_SMYD"/>
    <property type="match status" value="1"/>
</dbReference>
<dbReference type="PROSITE" id="PS50280">
    <property type="entry name" value="SET"/>
    <property type="match status" value="1"/>
</dbReference>
<evidence type="ECO:0000256" key="1">
    <source>
        <dbReference type="SAM" id="SignalP"/>
    </source>
</evidence>
<dbReference type="InterPro" id="IPR001214">
    <property type="entry name" value="SET_dom"/>
</dbReference>
<keyword evidence="4" id="KW-1185">Reference proteome</keyword>
<accession>A0A2P5HT66</accession>
<dbReference type="PANTHER" id="PTHR47332">
    <property type="entry name" value="SET DOMAIN-CONTAINING PROTEIN 5"/>
    <property type="match status" value="1"/>
</dbReference>
<dbReference type="OrthoDB" id="1028014at2759"/>
<proteinExistence type="predicted"/>
<sequence length="428" mass="48136">MRHSKLIFTALIKLYPTALGAILPETQPDAQAVCPVHPVGVWPLATSKKTCPIDLTDFIDDEAFSDQDYQWYRSDKCHRVGSEEFCAFTQPSFNAGHGIALVTTSGILEKMASLPVFTDPRAQPLAWIQSASPAYQDEQIPGKGIGLVAKRPLRNNEGLLSRAPIVMVDDTAFKRLGRARLTELLTQAIGDLPETYQGEYLNLTTHLHVETHQERVYEIFMRNDFVTPVEGIREFHSVFPHVSRLNHACRPNSKYTFDASTLTQSVFAATEIAPGVELTVTYFDSIQTRSQRQLMSKHGWGFECTCSHCSATEEAIEQSDERVEQIIILQRHLDDYSATSAASPEKAELLVKSFKDEGLVTRIVEAYYRAAIEYNSVGSAAEAVQFAKLCVEEGEVLESSIRPFMNNMRELIRDPTTHWTWKFRLNAE</sequence>
<dbReference type="STRING" id="158607.A0A2P5HT66"/>
<feature type="chain" id="PRO_5015193681" description="SET domain-containing protein" evidence="1">
    <location>
        <begin position="21"/>
        <end position="428"/>
    </location>
</feature>
<dbReference type="EMBL" id="MAVT02000802">
    <property type="protein sequence ID" value="POS73416.1"/>
    <property type="molecule type" value="Genomic_DNA"/>
</dbReference>
<dbReference type="SUPFAM" id="SSF82199">
    <property type="entry name" value="SET domain"/>
    <property type="match status" value="1"/>
</dbReference>